<feature type="region of interest" description="Disordered" evidence="1">
    <location>
        <begin position="381"/>
        <end position="436"/>
    </location>
</feature>
<keyword evidence="5" id="KW-1185">Reference proteome</keyword>
<dbReference type="PANTHER" id="PTHR48445:SF1">
    <property type="entry name" value="OS02G0782100 PROTEIN"/>
    <property type="match status" value="1"/>
</dbReference>
<feature type="region of interest" description="Disordered" evidence="1">
    <location>
        <begin position="825"/>
        <end position="959"/>
    </location>
</feature>
<comment type="caution">
    <text evidence="4">The sequence shown here is derived from an EMBL/GenBank/DDBJ whole genome shotgun (WGS) entry which is preliminary data.</text>
</comment>
<dbReference type="CDD" id="cd00303">
    <property type="entry name" value="retropepsin_like"/>
    <property type="match status" value="1"/>
</dbReference>
<keyword evidence="4" id="KW-0808">Transferase</keyword>
<keyword evidence="4" id="KW-0548">Nucleotidyltransferase</keyword>
<accession>A0ABQ5E710</accession>
<dbReference type="GO" id="GO:0003964">
    <property type="term" value="F:RNA-directed DNA polymerase activity"/>
    <property type="evidence" value="ECO:0007669"/>
    <property type="project" value="UniProtKB-KW"/>
</dbReference>
<feature type="compositionally biased region" description="Low complexity" evidence="1">
    <location>
        <begin position="412"/>
        <end position="422"/>
    </location>
</feature>
<dbReference type="InterPro" id="IPR012978">
    <property type="entry name" value="HEAT_RRP12"/>
</dbReference>
<dbReference type="Pfam" id="PF08161">
    <property type="entry name" value="RRP12_HEAT"/>
    <property type="match status" value="1"/>
</dbReference>
<keyword evidence="4" id="KW-0695">RNA-directed DNA polymerase</keyword>
<dbReference type="Gene3D" id="2.40.70.10">
    <property type="entry name" value="Acid Proteases"/>
    <property type="match status" value="1"/>
</dbReference>
<feature type="compositionally biased region" description="Basic and acidic residues" evidence="1">
    <location>
        <begin position="896"/>
        <end position="914"/>
    </location>
</feature>
<feature type="domain" description="RRP12 HEAT" evidence="3">
    <location>
        <begin position="25"/>
        <end position="113"/>
    </location>
</feature>
<feature type="region of interest" description="Disordered" evidence="1">
    <location>
        <begin position="1258"/>
        <end position="1286"/>
    </location>
</feature>
<proteinExistence type="predicted"/>
<evidence type="ECO:0000313" key="5">
    <source>
        <dbReference type="Proteomes" id="UP001151760"/>
    </source>
</evidence>
<dbReference type="InterPro" id="IPR021109">
    <property type="entry name" value="Peptidase_aspartic_dom_sf"/>
</dbReference>
<feature type="region of interest" description="Disordered" evidence="1">
    <location>
        <begin position="139"/>
        <end position="159"/>
    </location>
</feature>
<evidence type="ECO:0000259" key="3">
    <source>
        <dbReference type="Pfam" id="PF08161"/>
    </source>
</evidence>
<organism evidence="4 5">
    <name type="scientific">Tanacetum coccineum</name>
    <dbReference type="NCBI Taxonomy" id="301880"/>
    <lineage>
        <taxon>Eukaryota</taxon>
        <taxon>Viridiplantae</taxon>
        <taxon>Streptophyta</taxon>
        <taxon>Embryophyta</taxon>
        <taxon>Tracheophyta</taxon>
        <taxon>Spermatophyta</taxon>
        <taxon>Magnoliopsida</taxon>
        <taxon>eudicotyledons</taxon>
        <taxon>Gunneridae</taxon>
        <taxon>Pentapetalae</taxon>
        <taxon>asterids</taxon>
        <taxon>campanulids</taxon>
        <taxon>Asterales</taxon>
        <taxon>Asteraceae</taxon>
        <taxon>Asteroideae</taxon>
        <taxon>Anthemideae</taxon>
        <taxon>Anthemidinae</taxon>
        <taxon>Tanacetum</taxon>
    </lineage>
</organism>
<feature type="region of interest" description="Disordered" evidence="1">
    <location>
        <begin position="1149"/>
        <end position="1169"/>
    </location>
</feature>
<name>A0ABQ5E710_9ASTR</name>
<feature type="compositionally biased region" description="Basic and acidic residues" evidence="1">
    <location>
        <begin position="1258"/>
        <end position="1271"/>
    </location>
</feature>
<dbReference type="Pfam" id="PF08284">
    <property type="entry name" value="RVP_2"/>
    <property type="match status" value="1"/>
</dbReference>
<feature type="chain" id="PRO_5045439385" evidence="2">
    <location>
        <begin position="26"/>
        <end position="1477"/>
    </location>
</feature>
<dbReference type="PANTHER" id="PTHR48445">
    <property type="entry name" value="OS02G0782100 PROTEIN"/>
    <property type="match status" value="1"/>
</dbReference>
<feature type="signal peptide" evidence="2">
    <location>
        <begin position="1"/>
        <end position="25"/>
    </location>
</feature>
<dbReference type="EMBL" id="BQNB010016003">
    <property type="protein sequence ID" value="GJT46657.1"/>
    <property type="molecule type" value="Genomic_DNA"/>
</dbReference>
<feature type="compositionally biased region" description="Acidic residues" evidence="1">
    <location>
        <begin position="865"/>
        <end position="895"/>
    </location>
</feature>
<sequence>MGLLSRVVYGLLMPMWLILIDILASEHEEPLSVPMETLKSLTHTCIDAILIKEGVDQIMTTTSGGVRKARPTIIEKLCATVESILDYSLAAVWDMSFQVVAELFDKLDSVCKPSTSMWKTPRSDAKRMKLNQISALISKEQRATSSHSDNQHESSYIRRSVVPSETVSEALDCQLSVEVEDSLKHISKTDNSEVCTRNVLTRCPLNSAQPANNDCFGVGERSDFQVFERYSQLCARNTTSRGTATSTAAVHTTNVEGSHTISNESLRLDQNITYSRLRHSHQVAFPASAQVDNDCLASIFTEGCSRVGISISNLRKRTQLTVASDEFPSRRVQQSTTTVRNARLVSAMCEHGERSSSDQSIVGAQVNTVCSTSIITEGSSRVDSSVLNPHKRRQQNAASEESPLKINRRSTNRVSSRRSNVVTREHGEGCSSNQTTGTLSAYTNLGDWWIKNLESQSFVALPLFNDESGRFGICERQSKKNGQDSISQIRVGSLEQTLVFGWVQMCITARVFPLPGSPSVSCHTRNAQLYLDVFGMYSHFYEGNLRQESSTAFRVICPGQDPQLYLDVFKMYFKCCGGTSCTESTRTFKGTMLVAGSCHTNAGKRKLQTTDVNDPFRSYSSLCSSNAGKRRMVDSPWTMPVSLFHFAGSSHSEVFQKYMDLCATGAARNVQNMANIRASDDIGSSVSNRRKRTAGNSKIMLTPVEATTSKRTRQFPMINSNISARDSGESQRVSRRVNAEGYSSTAAIGRFAMSSNNASSTVTYTFISSDSNGPSSWGIPLENAGEILDMDPYEEVAQQGQTHPLSPAYVPDPMELDEHVPLYAPEPKNLENHVPSDDDSQAEDQPYAENASPTAESPGYIADSDLMEDDTDTNSIDYPDEPGTDDEDEDEDPEEDPSKEHEHEDEGAKEHESSEDSDEIEPFEENETSATPPPPRSPQTRIPFSQTRLRKARKTVRLEPPMPASMEARIAEHAIAPIPSTSPTYDQAPLGHRAAMIRMRDDIPEEDMPPWMDDWYYCIPSWYCDVEQRFLAAAATRAPRGQYDFVDAIGAGEALQISEHMMMTSIEEVNLRVSYQAQSLLCGVAAARRAEDDAVRKIMCTQELKSVLEARARIDTVEDAGSSYKAKKITDAMTPESIQAMIDRAIQRNSTHTQDDASHNSGGGLRQPVQPARVCSYPDFMKCQPLNFKGTKGIRFQELALICTKFLANETAKIDKYIGGLPDNIHGNVMSEKPKTLDFAIELANDLMDQKLRTYAERQNENKRKADDSSRNNHQQQPHKKQNVAREYTIGHDEKKAYTGDLPLVLSAYYHTKDKLFTPKVWKMQENRGNGNGNGTAQGRAYALGGRDASPDSNVITELADGKIIGVNTIIRGCTLNFMNLLFNIDLMPIPLGSFDVIIGMDWLTKYHGVIICDEKIVRVPFGKETLIFQGDGSNPRNESRLNIISCSRAQEYLSKGCDVFLAHVTTKEAKDKSEEK</sequence>
<reference evidence="4" key="2">
    <citation type="submission" date="2022-01" db="EMBL/GenBank/DDBJ databases">
        <authorList>
            <person name="Yamashiro T."/>
            <person name="Shiraishi A."/>
            <person name="Satake H."/>
            <person name="Nakayama K."/>
        </authorList>
    </citation>
    <scope>NUCLEOTIDE SEQUENCE</scope>
</reference>
<evidence type="ECO:0000256" key="2">
    <source>
        <dbReference type="SAM" id="SignalP"/>
    </source>
</evidence>
<reference evidence="4" key="1">
    <citation type="journal article" date="2022" name="Int. J. Mol. Sci.">
        <title>Draft Genome of Tanacetum Coccineum: Genomic Comparison of Closely Related Tanacetum-Family Plants.</title>
        <authorList>
            <person name="Yamashiro T."/>
            <person name="Shiraishi A."/>
            <person name="Nakayama K."/>
            <person name="Satake H."/>
        </authorList>
    </citation>
    <scope>NUCLEOTIDE SEQUENCE</scope>
</reference>
<keyword evidence="2" id="KW-0732">Signal</keyword>
<evidence type="ECO:0000256" key="1">
    <source>
        <dbReference type="SAM" id="MobiDB-lite"/>
    </source>
</evidence>
<dbReference type="Proteomes" id="UP001151760">
    <property type="component" value="Unassembled WGS sequence"/>
</dbReference>
<feature type="compositionally biased region" description="Acidic residues" evidence="1">
    <location>
        <begin position="915"/>
        <end position="927"/>
    </location>
</feature>
<gene>
    <name evidence="4" type="ORF">Tco_0955372</name>
</gene>
<protein>
    <submittedName>
        <fullName evidence="4">Reverse transcriptase domain-containing protein</fullName>
    </submittedName>
</protein>
<evidence type="ECO:0000313" key="4">
    <source>
        <dbReference type="EMBL" id="GJT46657.1"/>
    </source>
</evidence>